<dbReference type="InterPro" id="IPR027417">
    <property type="entry name" value="P-loop_NTPase"/>
</dbReference>
<dbReference type="PROSITE" id="PS50893">
    <property type="entry name" value="ABC_TRANSPORTER_2"/>
    <property type="match status" value="1"/>
</dbReference>
<dbReference type="AlphaFoldDB" id="A0A371RF88"/>
<evidence type="ECO:0000256" key="1">
    <source>
        <dbReference type="ARBA" id="ARBA00005417"/>
    </source>
</evidence>
<evidence type="ECO:0000256" key="2">
    <source>
        <dbReference type="ARBA" id="ARBA00022448"/>
    </source>
</evidence>
<keyword evidence="2" id="KW-0813">Transport</keyword>
<comment type="similarity">
    <text evidence="1">Belongs to the ABC transporter superfamily.</text>
</comment>
<protein>
    <submittedName>
        <fullName evidence="6">ABC transporter ATP-binding protein</fullName>
    </submittedName>
</protein>
<dbReference type="Pfam" id="PF00005">
    <property type="entry name" value="ABC_tran"/>
    <property type="match status" value="1"/>
</dbReference>
<keyword evidence="7" id="KW-1185">Reference proteome</keyword>
<gene>
    <name evidence="6" type="ORF">DX908_01800</name>
</gene>
<dbReference type="InterPro" id="IPR003439">
    <property type="entry name" value="ABC_transporter-like_ATP-bd"/>
</dbReference>
<dbReference type="Proteomes" id="UP000264589">
    <property type="component" value="Unassembled WGS sequence"/>
</dbReference>
<dbReference type="InterPro" id="IPR003593">
    <property type="entry name" value="AAA+_ATPase"/>
</dbReference>
<organism evidence="6 7">
    <name type="scientific">Parvularcula marina</name>
    <dbReference type="NCBI Taxonomy" id="2292771"/>
    <lineage>
        <taxon>Bacteria</taxon>
        <taxon>Pseudomonadati</taxon>
        <taxon>Pseudomonadota</taxon>
        <taxon>Alphaproteobacteria</taxon>
        <taxon>Parvularculales</taxon>
        <taxon>Parvularculaceae</taxon>
        <taxon>Parvularcula</taxon>
    </lineage>
</organism>
<dbReference type="PROSITE" id="PS00211">
    <property type="entry name" value="ABC_TRANSPORTER_1"/>
    <property type="match status" value="1"/>
</dbReference>
<dbReference type="SUPFAM" id="SSF52540">
    <property type="entry name" value="P-loop containing nucleoside triphosphate hydrolases"/>
    <property type="match status" value="1"/>
</dbReference>
<dbReference type="RefSeq" id="WP_116390749.1">
    <property type="nucleotide sequence ID" value="NZ_QUQO01000001.1"/>
</dbReference>
<dbReference type="CDD" id="cd03268">
    <property type="entry name" value="ABC_BcrA_bacitracin_resist"/>
    <property type="match status" value="1"/>
</dbReference>
<comment type="caution">
    <text evidence="6">The sequence shown here is derived from an EMBL/GenBank/DDBJ whole genome shotgun (WGS) entry which is preliminary data.</text>
</comment>
<dbReference type="InParanoid" id="A0A371RF88"/>
<dbReference type="PANTHER" id="PTHR43335">
    <property type="entry name" value="ABC TRANSPORTER, ATP-BINDING PROTEIN"/>
    <property type="match status" value="1"/>
</dbReference>
<dbReference type="Gene3D" id="3.40.50.300">
    <property type="entry name" value="P-loop containing nucleotide triphosphate hydrolases"/>
    <property type="match status" value="1"/>
</dbReference>
<dbReference type="EMBL" id="QUQO01000001">
    <property type="protein sequence ID" value="RFB04121.1"/>
    <property type="molecule type" value="Genomic_DNA"/>
</dbReference>
<evidence type="ECO:0000313" key="6">
    <source>
        <dbReference type="EMBL" id="RFB04121.1"/>
    </source>
</evidence>
<proteinExistence type="inferred from homology"/>
<evidence type="ECO:0000313" key="7">
    <source>
        <dbReference type="Proteomes" id="UP000264589"/>
    </source>
</evidence>
<name>A0A371RF88_9PROT</name>
<accession>A0A371RF88</accession>
<dbReference type="SMART" id="SM00382">
    <property type="entry name" value="AAA"/>
    <property type="match status" value="1"/>
</dbReference>
<keyword evidence="4 6" id="KW-0067">ATP-binding</keyword>
<sequence length="304" mass="32558">MNFSIETSGLSKRYGSVRAVDGIDLQVPEGSVFGFLGPNGSGKTTTLRMLLGLIRPNRGRVRVNGADLGSNRYAALGKVGAIVEQPALYPTLTGRQTLRMHATLIGRGRDEVEEILALVGLTHAANRKSKGYSLGMRQRLAIGRALLGKPQLLILDEPTNGLDPSGIAEVRELIKSLPERTGTTVLLSSHLLSEVEQMADTCALINKGKLLFQGPLEELKASAGAFLIAEVDDPTRAAEVFTNSGLEPNIRGSFVEARCDWDKKGRAALLAALVGAGIEVSYFELKQPQLENVFLELTKPGGEG</sequence>
<reference evidence="6 7" key="1">
    <citation type="submission" date="2018-08" db="EMBL/GenBank/DDBJ databases">
        <title>Parvularcula sp. SM1705, isolated from surface water of the South Sea China.</title>
        <authorList>
            <person name="Sun L."/>
        </authorList>
    </citation>
    <scope>NUCLEOTIDE SEQUENCE [LARGE SCALE GENOMIC DNA]</scope>
    <source>
        <strain evidence="6 7">SM1705</strain>
    </source>
</reference>
<dbReference type="PANTHER" id="PTHR43335:SF4">
    <property type="entry name" value="ABC TRANSPORTER, ATP-BINDING PROTEIN"/>
    <property type="match status" value="1"/>
</dbReference>
<feature type="domain" description="ABC transporter" evidence="5">
    <location>
        <begin position="5"/>
        <end position="232"/>
    </location>
</feature>
<keyword evidence="3" id="KW-0547">Nucleotide-binding</keyword>
<evidence type="ECO:0000256" key="4">
    <source>
        <dbReference type="ARBA" id="ARBA00022840"/>
    </source>
</evidence>
<dbReference type="InterPro" id="IPR017871">
    <property type="entry name" value="ABC_transporter-like_CS"/>
</dbReference>
<evidence type="ECO:0000259" key="5">
    <source>
        <dbReference type="PROSITE" id="PS50893"/>
    </source>
</evidence>
<dbReference type="GO" id="GO:0005524">
    <property type="term" value="F:ATP binding"/>
    <property type="evidence" value="ECO:0007669"/>
    <property type="project" value="UniProtKB-KW"/>
</dbReference>
<dbReference type="OrthoDB" id="9778547at2"/>
<dbReference type="GO" id="GO:0016887">
    <property type="term" value="F:ATP hydrolysis activity"/>
    <property type="evidence" value="ECO:0007669"/>
    <property type="project" value="InterPro"/>
</dbReference>
<evidence type="ECO:0000256" key="3">
    <source>
        <dbReference type="ARBA" id="ARBA00022741"/>
    </source>
</evidence>